<dbReference type="InterPro" id="IPR003346">
    <property type="entry name" value="Transposase_20"/>
</dbReference>
<dbReference type="AlphaFoldDB" id="A0A7I9ZCZ7"/>
<sequence>MTGSWRVHELDPERAPKARSLDLAKHRGILGDWLDTLDSLLAELARDELADITRLTETINALAKRIGQRVRAVAPVLLAMPGCGELSAAKLVGETAGVTRFKSEAAFARHAGVAPIPVWSGNTAGRVRMTRSGNRQLNAALHRIAITQIRLHGLGQTYFRHRIDAGDSKPKPCAASNAASPASSSATCIATTTTEQSLANRQRLDIGDVGCQGQGASSAPVLP</sequence>
<dbReference type="PANTHER" id="PTHR33055">
    <property type="entry name" value="TRANSPOSASE FOR INSERTION SEQUENCE ELEMENT IS1111A"/>
    <property type="match status" value="1"/>
</dbReference>
<protein>
    <recommendedName>
        <fullName evidence="1">Transposase IS116/IS110/IS902 C-terminal domain-containing protein</fullName>
    </recommendedName>
</protein>
<keyword evidence="3" id="KW-1185">Reference proteome</keyword>
<comment type="caution">
    <text evidence="2">The sequence shown here is derived from an EMBL/GenBank/DDBJ whole genome shotgun (WGS) entry which is preliminary data.</text>
</comment>
<gene>
    <name evidence="2" type="ORF">MTIM_47300</name>
</gene>
<reference evidence="2 3" key="1">
    <citation type="journal article" date="2019" name="Emerg. Microbes Infect.">
        <title>Comprehensive subspecies identification of 175 nontuberculous mycobacteria species based on 7547 genomic profiles.</title>
        <authorList>
            <person name="Matsumoto Y."/>
            <person name="Kinjo T."/>
            <person name="Motooka D."/>
            <person name="Nabeya D."/>
            <person name="Jung N."/>
            <person name="Uechi K."/>
            <person name="Horii T."/>
            <person name="Iida T."/>
            <person name="Fujita J."/>
            <person name="Nakamura S."/>
        </authorList>
    </citation>
    <scope>NUCLEOTIDE SEQUENCE [LARGE SCALE GENOMIC DNA]</scope>
    <source>
        <strain evidence="2 3">JCM 30726</strain>
    </source>
</reference>
<name>A0A7I9ZCZ7_9MYCO</name>
<dbReference type="GO" id="GO:0003677">
    <property type="term" value="F:DNA binding"/>
    <property type="evidence" value="ECO:0007669"/>
    <property type="project" value="InterPro"/>
</dbReference>
<dbReference type="InterPro" id="IPR047650">
    <property type="entry name" value="Transpos_IS110"/>
</dbReference>
<proteinExistence type="predicted"/>
<dbReference type="EMBL" id="BLLA01000001">
    <property type="protein sequence ID" value="GFG98851.1"/>
    <property type="molecule type" value="Genomic_DNA"/>
</dbReference>
<accession>A0A7I9ZCZ7</accession>
<dbReference type="Proteomes" id="UP000465301">
    <property type="component" value="Unassembled WGS sequence"/>
</dbReference>
<dbReference type="GO" id="GO:0004803">
    <property type="term" value="F:transposase activity"/>
    <property type="evidence" value="ECO:0007669"/>
    <property type="project" value="InterPro"/>
</dbReference>
<evidence type="ECO:0000259" key="1">
    <source>
        <dbReference type="Pfam" id="PF02371"/>
    </source>
</evidence>
<dbReference type="Pfam" id="PF02371">
    <property type="entry name" value="Transposase_20"/>
    <property type="match status" value="1"/>
</dbReference>
<dbReference type="GO" id="GO:0006313">
    <property type="term" value="P:DNA transposition"/>
    <property type="evidence" value="ECO:0007669"/>
    <property type="project" value="InterPro"/>
</dbReference>
<organism evidence="2 3">
    <name type="scientific">Mycobacterium timonense</name>
    <dbReference type="NCBI Taxonomy" id="701043"/>
    <lineage>
        <taxon>Bacteria</taxon>
        <taxon>Bacillati</taxon>
        <taxon>Actinomycetota</taxon>
        <taxon>Actinomycetes</taxon>
        <taxon>Mycobacteriales</taxon>
        <taxon>Mycobacteriaceae</taxon>
        <taxon>Mycobacterium</taxon>
        <taxon>Mycobacterium avium complex (MAC)</taxon>
    </lineage>
</organism>
<feature type="domain" description="Transposase IS116/IS110/IS902 C-terminal" evidence="1">
    <location>
        <begin position="76"/>
        <end position="158"/>
    </location>
</feature>
<evidence type="ECO:0000313" key="3">
    <source>
        <dbReference type="Proteomes" id="UP000465301"/>
    </source>
</evidence>
<dbReference type="PANTHER" id="PTHR33055:SF16">
    <property type="entry name" value="TRANSPOSASE FOR INSERTION SEQUENCE ELEMENT IS1547"/>
    <property type="match status" value="1"/>
</dbReference>
<evidence type="ECO:0000313" key="2">
    <source>
        <dbReference type="EMBL" id="GFG98851.1"/>
    </source>
</evidence>